<proteinExistence type="predicted"/>
<evidence type="ECO:0000313" key="1">
    <source>
        <dbReference type="EMBL" id="KAJ0079256.1"/>
    </source>
</evidence>
<dbReference type="EMBL" id="CM047909">
    <property type="protein sequence ID" value="KAJ0079256.1"/>
    <property type="molecule type" value="Genomic_DNA"/>
</dbReference>
<dbReference type="Proteomes" id="UP001164250">
    <property type="component" value="Chromosome 13"/>
</dbReference>
<reference evidence="2" key="1">
    <citation type="journal article" date="2023" name="G3 (Bethesda)">
        <title>Genome assembly and association tests identify interacting loci associated with vigor, precocity, and sex in interspecific pistachio rootstocks.</title>
        <authorList>
            <person name="Palmer W."/>
            <person name="Jacygrad E."/>
            <person name="Sagayaradj S."/>
            <person name="Cavanaugh K."/>
            <person name="Han R."/>
            <person name="Bertier L."/>
            <person name="Beede B."/>
            <person name="Kafkas S."/>
            <person name="Golino D."/>
            <person name="Preece J."/>
            <person name="Michelmore R."/>
        </authorList>
    </citation>
    <scope>NUCLEOTIDE SEQUENCE [LARGE SCALE GENOMIC DNA]</scope>
</reference>
<comment type="caution">
    <text evidence="1">The sequence shown here is derived from an EMBL/GenBank/DDBJ whole genome shotgun (WGS) entry which is preliminary data.</text>
</comment>
<accession>A0ACC0ZZ79</accession>
<name>A0ACC0ZZ79_9ROSI</name>
<sequence>MKFQACGFSAYVCEDIAVCEVLRKQDVNLACDNAVSVACDNAVSAYVCGDVAVCEVLRKQDIAVCEVLRK</sequence>
<keyword evidence="2" id="KW-1185">Reference proteome</keyword>
<gene>
    <name evidence="1" type="ORF">Patl1_23580</name>
</gene>
<evidence type="ECO:0000313" key="2">
    <source>
        <dbReference type="Proteomes" id="UP001164250"/>
    </source>
</evidence>
<organism evidence="1 2">
    <name type="scientific">Pistacia atlantica</name>
    <dbReference type="NCBI Taxonomy" id="434234"/>
    <lineage>
        <taxon>Eukaryota</taxon>
        <taxon>Viridiplantae</taxon>
        <taxon>Streptophyta</taxon>
        <taxon>Embryophyta</taxon>
        <taxon>Tracheophyta</taxon>
        <taxon>Spermatophyta</taxon>
        <taxon>Magnoliopsida</taxon>
        <taxon>eudicotyledons</taxon>
        <taxon>Gunneridae</taxon>
        <taxon>Pentapetalae</taxon>
        <taxon>rosids</taxon>
        <taxon>malvids</taxon>
        <taxon>Sapindales</taxon>
        <taxon>Anacardiaceae</taxon>
        <taxon>Pistacia</taxon>
    </lineage>
</organism>
<protein>
    <submittedName>
        <fullName evidence="1">Uncharacterized protein</fullName>
    </submittedName>
</protein>